<accession>A0A4W2GB39</accession>
<reference evidence="2" key="2">
    <citation type="submission" date="2025-08" db="UniProtKB">
        <authorList>
            <consortium name="Ensembl"/>
        </authorList>
    </citation>
    <scope>IDENTIFICATION</scope>
</reference>
<proteinExistence type="predicted"/>
<dbReference type="Ensembl" id="ENSBIXT00005024272.1">
    <property type="protein sequence ID" value="ENSBIXP00005014078.1"/>
    <property type="gene ID" value="ENSBIXG00005018115.1"/>
</dbReference>
<evidence type="ECO:0000256" key="1">
    <source>
        <dbReference type="SAM" id="MobiDB-lite"/>
    </source>
</evidence>
<name>A0A4W2GB39_BOBOX</name>
<dbReference type="GeneTree" id="ENSGT00950000185704"/>
<feature type="region of interest" description="Disordered" evidence="1">
    <location>
        <begin position="73"/>
        <end position="120"/>
    </location>
</feature>
<dbReference type="AlphaFoldDB" id="A0A4W2GB39"/>
<sequence length="179" mass="19683">QGGARCGPAHKQAVVRACARGGSGALLLHWPPELGASSAVTWGAHVIASCRATQPSVQSSLLSGYQLPTPLRTAGWHQARSKRSRSAEPSVAAAHSWRGSEGARDSKDRPRKTKKWSNPCRTERKTALWEGAKATSQKEIIDGDRLADLPLISDGLYPIDRSMMGWVERETIWKYSWRR</sequence>
<dbReference type="Proteomes" id="UP000429181">
    <property type="component" value="Unassembled WGS sequence"/>
</dbReference>
<evidence type="ECO:0000313" key="2">
    <source>
        <dbReference type="Ensembl" id="ENSBIXP00005014078.1"/>
    </source>
</evidence>
<organism evidence="2 3">
    <name type="scientific">Bos indicus x Bos taurus</name>
    <name type="common">Hybrid cattle</name>
    <dbReference type="NCBI Taxonomy" id="30522"/>
    <lineage>
        <taxon>Eukaryota</taxon>
        <taxon>Metazoa</taxon>
        <taxon>Chordata</taxon>
        <taxon>Craniata</taxon>
        <taxon>Vertebrata</taxon>
        <taxon>Euteleostomi</taxon>
        <taxon>Mammalia</taxon>
        <taxon>Eutheria</taxon>
        <taxon>Laurasiatheria</taxon>
        <taxon>Artiodactyla</taxon>
        <taxon>Ruminantia</taxon>
        <taxon>Pecora</taxon>
        <taxon>Bovidae</taxon>
        <taxon>Bovinae</taxon>
        <taxon>Bos</taxon>
    </lineage>
</organism>
<reference evidence="3" key="1">
    <citation type="submission" date="2018-11" db="EMBL/GenBank/DDBJ databases">
        <title>Haplotype-resolved cattle genomes.</title>
        <authorList>
            <person name="Low W.Y."/>
            <person name="Tearle R."/>
            <person name="Bickhart D.M."/>
            <person name="Rosen B.D."/>
            <person name="Koren S."/>
            <person name="Rhie A."/>
            <person name="Hiendleder S."/>
            <person name="Phillippy A.M."/>
            <person name="Smith T.P.L."/>
            <person name="Williams J.L."/>
        </authorList>
    </citation>
    <scope>NUCLEOTIDE SEQUENCE [LARGE SCALE GENOMIC DNA]</scope>
</reference>
<protein>
    <submittedName>
        <fullName evidence="2">Uncharacterized protein</fullName>
    </submittedName>
</protein>
<evidence type="ECO:0000313" key="3">
    <source>
        <dbReference type="Proteomes" id="UP000429181"/>
    </source>
</evidence>